<evidence type="ECO:0000256" key="5">
    <source>
        <dbReference type="SAM" id="Phobius"/>
    </source>
</evidence>
<dbReference type="FunFam" id="1.20.1560.10:FF:000303">
    <property type="entry name" value="ABC transporter PGP-2"/>
    <property type="match status" value="1"/>
</dbReference>
<dbReference type="Gene3D" id="1.20.1560.10">
    <property type="entry name" value="ABC transporter type 1, transmembrane domain"/>
    <property type="match status" value="2"/>
</dbReference>
<organism evidence="7 8">
    <name type="scientific">Strongylus vulgaris</name>
    <name type="common">Blood worm</name>
    <dbReference type="NCBI Taxonomy" id="40348"/>
    <lineage>
        <taxon>Eukaryota</taxon>
        <taxon>Metazoa</taxon>
        <taxon>Ecdysozoa</taxon>
        <taxon>Nematoda</taxon>
        <taxon>Chromadorea</taxon>
        <taxon>Rhabditida</taxon>
        <taxon>Rhabditina</taxon>
        <taxon>Rhabditomorpha</taxon>
        <taxon>Strongyloidea</taxon>
        <taxon>Strongylidae</taxon>
        <taxon>Strongylus</taxon>
    </lineage>
</organism>
<dbReference type="InterPro" id="IPR036640">
    <property type="entry name" value="ABC1_TM_sf"/>
</dbReference>
<feature type="transmembrane region" description="Helical" evidence="5">
    <location>
        <begin position="56"/>
        <end position="77"/>
    </location>
</feature>
<accession>A0A3P7LHJ5</accession>
<dbReference type="OrthoDB" id="6500128at2759"/>
<evidence type="ECO:0000259" key="6">
    <source>
        <dbReference type="PROSITE" id="PS50929"/>
    </source>
</evidence>
<dbReference type="AlphaFoldDB" id="A0A3P7LHJ5"/>
<gene>
    <name evidence="7" type="ORF">SVUK_LOCUS17063</name>
</gene>
<evidence type="ECO:0000256" key="2">
    <source>
        <dbReference type="ARBA" id="ARBA00022692"/>
    </source>
</evidence>
<dbReference type="PROSITE" id="PS50929">
    <property type="entry name" value="ABC_TM1F"/>
    <property type="match status" value="1"/>
</dbReference>
<keyword evidence="8" id="KW-1185">Reference proteome</keyword>
<dbReference type="GO" id="GO:0016020">
    <property type="term" value="C:membrane"/>
    <property type="evidence" value="ECO:0007669"/>
    <property type="project" value="UniProtKB-SubCell"/>
</dbReference>
<dbReference type="InterPro" id="IPR039421">
    <property type="entry name" value="Type_1_exporter"/>
</dbReference>
<comment type="subcellular location">
    <subcellularLocation>
        <location evidence="1">Membrane</location>
        <topology evidence="1">Multi-pass membrane protein</topology>
    </subcellularLocation>
</comment>
<reference evidence="7 8" key="1">
    <citation type="submission" date="2018-11" db="EMBL/GenBank/DDBJ databases">
        <authorList>
            <consortium name="Pathogen Informatics"/>
        </authorList>
    </citation>
    <scope>NUCLEOTIDE SEQUENCE [LARGE SCALE GENOMIC DNA]</scope>
</reference>
<evidence type="ECO:0000256" key="4">
    <source>
        <dbReference type="ARBA" id="ARBA00023136"/>
    </source>
</evidence>
<keyword evidence="2 5" id="KW-0812">Transmembrane</keyword>
<dbReference type="Gene3D" id="3.40.50.300">
    <property type="entry name" value="P-loop containing nucleotide triphosphate hydrolases"/>
    <property type="match status" value="2"/>
</dbReference>
<dbReference type="Pfam" id="PF00664">
    <property type="entry name" value="ABC_membrane"/>
    <property type="match status" value="1"/>
</dbReference>
<dbReference type="InterPro" id="IPR027417">
    <property type="entry name" value="P-loop_NTPase"/>
</dbReference>
<dbReference type="Proteomes" id="UP000270094">
    <property type="component" value="Unassembled WGS sequence"/>
</dbReference>
<feature type="non-terminal residue" evidence="7">
    <location>
        <position position="205"/>
    </location>
</feature>
<dbReference type="PANTHER" id="PTHR24221:SF557">
    <property type="entry name" value="P-GLYCOPROTEIN RELATED"/>
    <property type="match status" value="1"/>
</dbReference>
<keyword evidence="3 5" id="KW-1133">Transmembrane helix</keyword>
<feature type="domain" description="ABC transmembrane type-1" evidence="6">
    <location>
        <begin position="1"/>
        <end position="82"/>
    </location>
</feature>
<dbReference type="GO" id="GO:0140359">
    <property type="term" value="F:ABC-type transporter activity"/>
    <property type="evidence" value="ECO:0007669"/>
    <property type="project" value="InterPro"/>
</dbReference>
<dbReference type="PANTHER" id="PTHR24221">
    <property type="entry name" value="ATP-BINDING CASSETTE SUB-FAMILY B"/>
    <property type="match status" value="1"/>
</dbReference>
<name>A0A3P7LHJ5_STRVU</name>
<evidence type="ECO:0000256" key="3">
    <source>
        <dbReference type="ARBA" id="ARBA00022989"/>
    </source>
</evidence>
<evidence type="ECO:0000313" key="8">
    <source>
        <dbReference type="Proteomes" id="UP000270094"/>
    </source>
</evidence>
<evidence type="ECO:0000313" key="7">
    <source>
        <dbReference type="EMBL" id="VDM82065.1"/>
    </source>
</evidence>
<dbReference type="InterPro" id="IPR011527">
    <property type="entry name" value="ABC1_TM_dom"/>
</dbReference>
<sequence length="205" mass="23698">MYCEYLREPHKQNLYQAHTYGGVFAFSQSLIFFMYAVAFWIGSMFVNNSSMQPIDVYRVFFAFMFCGQMVGNISSFIPDVVKARLAASLLFYLIEHPTEIDSLSEDGFKRKLTGHITFRNVYFNYPTRKHTRILRGLNLEVVQEALEVASKGRTCIVIAHRLSTIQNSDVIIMVQEGKSADRGTHEQLLRRSDLYKKLCETQRLV</sequence>
<keyword evidence="4 5" id="KW-0472">Membrane</keyword>
<dbReference type="EMBL" id="UYYB01115871">
    <property type="protein sequence ID" value="VDM82065.1"/>
    <property type="molecule type" value="Genomic_DNA"/>
</dbReference>
<dbReference type="SUPFAM" id="SSF90123">
    <property type="entry name" value="ABC transporter transmembrane region"/>
    <property type="match status" value="1"/>
</dbReference>
<dbReference type="GO" id="GO:0005524">
    <property type="term" value="F:ATP binding"/>
    <property type="evidence" value="ECO:0007669"/>
    <property type="project" value="InterPro"/>
</dbReference>
<proteinExistence type="predicted"/>
<protein>
    <recommendedName>
        <fullName evidence="6">ABC transmembrane type-1 domain-containing protein</fullName>
    </recommendedName>
</protein>
<dbReference type="SUPFAM" id="SSF52540">
    <property type="entry name" value="P-loop containing nucleoside triphosphate hydrolases"/>
    <property type="match status" value="1"/>
</dbReference>
<evidence type="ECO:0000256" key="1">
    <source>
        <dbReference type="ARBA" id="ARBA00004141"/>
    </source>
</evidence>
<feature type="transmembrane region" description="Helical" evidence="5">
    <location>
        <begin position="20"/>
        <end position="41"/>
    </location>
</feature>